<dbReference type="STRING" id="1873482.Xedl_00897"/>
<evidence type="ECO:0000259" key="10">
    <source>
        <dbReference type="PROSITE" id="PS51186"/>
    </source>
</evidence>
<comment type="subunit">
    <text evidence="1 9">Homodimer.</text>
</comment>
<organism evidence="11 12">
    <name type="scientific">Xenorhabdus eapokensis</name>
    <dbReference type="NCBI Taxonomy" id="1873482"/>
    <lineage>
        <taxon>Bacteria</taxon>
        <taxon>Pseudomonadati</taxon>
        <taxon>Pseudomonadota</taxon>
        <taxon>Gammaproteobacteria</taxon>
        <taxon>Enterobacterales</taxon>
        <taxon>Morganellaceae</taxon>
        <taxon>Xenorhabdus</taxon>
    </lineage>
</organism>
<keyword evidence="4 9" id="KW-0808">Transferase</keyword>
<dbReference type="Pfam" id="PF00583">
    <property type="entry name" value="Acetyltransf_1"/>
    <property type="match status" value="1"/>
</dbReference>
<keyword evidence="12" id="KW-1185">Reference proteome</keyword>
<evidence type="ECO:0000256" key="2">
    <source>
        <dbReference type="ARBA" id="ARBA00012888"/>
    </source>
</evidence>
<evidence type="ECO:0000256" key="5">
    <source>
        <dbReference type="ARBA" id="ARBA00023251"/>
    </source>
</evidence>
<dbReference type="PROSITE" id="PS51186">
    <property type="entry name" value="GNAT"/>
    <property type="match status" value="1"/>
</dbReference>
<evidence type="ECO:0000256" key="4">
    <source>
        <dbReference type="ARBA" id="ARBA00022679"/>
    </source>
</evidence>
<comment type="function">
    <text evidence="9">Catalyzes the transfer of an acetyl group from acetyl-CoA to the 6'-amino group of aminoglycoside molecules conferring resistance to antibiotics containing the purpurosamine ring.</text>
</comment>
<dbReference type="AlphaFoldDB" id="A0A1Q5TWH7"/>
<dbReference type="NCBIfam" id="NF043067">
    <property type="entry name" value="AAC_6p_group_E"/>
    <property type="match status" value="1"/>
</dbReference>
<dbReference type="PIRSF" id="PIRSF000452">
    <property type="entry name" value="6-N-acetyltransf"/>
    <property type="match status" value="1"/>
</dbReference>
<dbReference type="SUPFAM" id="SSF55729">
    <property type="entry name" value="Acyl-CoA N-acyltransferases (Nat)"/>
    <property type="match status" value="1"/>
</dbReference>
<evidence type="ECO:0000313" key="11">
    <source>
        <dbReference type="EMBL" id="OKP04540.1"/>
    </source>
</evidence>
<dbReference type="EC" id="2.3.1.82" evidence="2 9"/>
<dbReference type="InterPro" id="IPR000182">
    <property type="entry name" value="GNAT_dom"/>
</dbReference>
<evidence type="ECO:0000256" key="1">
    <source>
        <dbReference type="ARBA" id="ARBA00011738"/>
    </source>
</evidence>
<evidence type="ECO:0000256" key="6">
    <source>
        <dbReference type="ARBA" id="ARBA00023315"/>
    </source>
</evidence>
<dbReference type="InterPro" id="IPR024170">
    <property type="entry name" value="Aminoglycoside_N6-AcTrfrase"/>
</dbReference>
<dbReference type="CDD" id="cd04301">
    <property type="entry name" value="NAT_SF"/>
    <property type="match status" value="1"/>
</dbReference>
<accession>A0A1Q5TWH7</accession>
<dbReference type="InterPro" id="IPR016181">
    <property type="entry name" value="Acyl_CoA_acyltransferase"/>
</dbReference>
<dbReference type="RefSeq" id="WP_074022649.1">
    <property type="nucleotide sequence ID" value="NZ_CAWNAG010000147.1"/>
</dbReference>
<comment type="catalytic activity">
    <reaction evidence="8 9">
        <text>kanamycin B + acetyl-CoA = N(6')-acetylkanamycin B + CoA + H(+)</text>
        <dbReference type="Rhea" id="RHEA:16449"/>
        <dbReference type="ChEBI" id="CHEBI:15378"/>
        <dbReference type="ChEBI" id="CHEBI:57287"/>
        <dbReference type="ChEBI" id="CHEBI:57288"/>
        <dbReference type="ChEBI" id="CHEBI:58390"/>
        <dbReference type="ChEBI" id="CHEBI:58549"/>
        <dbReference type="EC" id="2.3.1.82"/>
    </reaction>
</comment>
<dbReference type="Proteomes" id="UP000186268">
    <property type="component" value="Unassembled WGS sequence"/>
</dbReference>
<protein>
    <recommendedName>
        <fullName evidence="3 9">Aminoglycoside N(6')-acetyltransferase type 1</fullName>
        <ecNumber evidence="2 9">2.3.1.82</ecNumber>
    </recommendedName>
    <alternativeName>
        <fullName evidence="7 9">Aminoglycoside resistance protein</fullName>
    </alternativeName>
</protein>
<proteinExistence type="predicted"/>
<evidence type="ECO:0000256" key="7">
    <source>
        <dbReference type="ARBA" id="ARBA00029660"/>
    </source>
</evidence>
<evidence type="ECO:0000313" key="12">
    <source>
        <dbReference type="Proteomes" id="UP000186268"/>
    </source>
</evidence>
<gene>
    <name evidence="11" type="ORF">Xedl_00897</name>
</gene>
<dbReference type="Gene3D" id="3.40.630.30">
    <property type="match status" value="1"/>
</dbReference>
<comment type="caution">
    <text evidence="11">The sequence shown here is derived from an EMBL/GenBank/DDBJ whole genome shotgun (WGS) entry which is preliminary data.</text>
</comment>
<keyword evidence="6 9" id="KW-0012">Acyltransferase</keyword>
<evidence type="ECO:0000256" key="8">
    <source>
        <dbReference type="ARBA" id="ARBA00048923"/>
    </source>
</evidence>
<sequence>MKNNINILIEELNKNNLHVWVALRKQLWPDHAKEAHQADGEDIISSNQLVSFIALDKDGNGLGFVDASVRYDYVNGCNSSPVAFLEGVFVSPNHRKCGIAKILVDEVQSWGIKKGCKELASDTELDNVVSQKAHFGLGFQVTEKVVFFKKSLN</sequence>
<feature type="domain" description="N-acetyltransferase" evidence="10">
    <location>
        <begin position="7"/>
        <end position="153"/>
    </location>
</feature>
<reference evidence="11 12" key="1">
    <citation type="submission" date="2016-09" db="EMBL/GenBank/DDBJ databases">
        <title>Xenorhabdus thuongxuanensis sp. nov. and Xenorhabdus eapokensis sp. nov., isolated from Steinernema species.</title>
        <authorList>
            <person name="Kaempfer P."/>
            <person name="Tobias N.J."/>
            <person name="Phan Ke L."/>
            <person name="Bode H.B."/>
            <person name="Glaeser S.P."/>
        </authorList>
    </citation>
    <scope>NUCLEOTIDE SEQUENCE [LARGE SCALE GENOMIC DNA]</scope>
    <source>
        <strain evidence="11 12">DL20</strain>
    </source>
</reference>
<name>A0A1Q5TWH7_9GAMM</name>
<keyword evidence="5 9" id="KW-0046">Antibiotic resistance</keyword>
<evidence type="ECO:0000256" key="9">
    <source>
        <dbReference type="PIRNR" id="PIRNR000452"/>
    </source>
</evidence>
<dbReference type="GO" id="GO:0046677">
    <property type="term" value="P:response to antibiotic"/>
    <property type="evidence" value="ECO:0007669"/>
    <property type="project" value="UniProtKB-KW"/>
</dbReference>
<dbReference type="EMBL" id="MKGQ01000004">
    <property type="protein sequence ID" value="OKP04540.1"/>
    <property type="molecule type" value="Genomic_DNA"/>
</dbReference>
<evidence type="ECO:0000256" key="3">
    <source>
        <dbReference type="ARBA" id="ARBA00017677"/>
    </source>
</evidence>
<dbReference type="GO" id="GO:0047663">
    <property type="term" value="F:aminoglycoside 6'-N-acetyltransferase activity"/>
    <property type="evidence" value="ECO:0007669"/>
    <property type="project" value="UniProtKB-EC"/>
</dbReference>